<dbReference type="Proteomes" id="UP000297693">
    <property type="component" value="Unassembled WGS sequence"/>
</dbReference>
<dbReference type="GO" id="GO:0019305">
    <property type="term" value="P:dTDP-rhamnose biosynthetic process"/>
    <property type="evidence" value="ECO:0007669"/>
    <property type="project" value="UniProtKB-UniPathway"/>
</dbReference>
<dbReference type="Gene3D" id="3.40.50.720">
    <property type="entry name" value="NAD(P)-binding Rossmann-like Domain"/>
    <property type="match status" value="1"/>
</dbReference>
<evidence type="ECO:0000313" key="8">
    <source>
        <dbReference type="EMBL" id="TGL57206.1"/>
    </source>
</evidence>
<evidence type="ECO:0000259" key="7">
    <source>
        <dbReference type="Pfam" id="PF04321"/>
    </source>
</evidence>
<dbReference type="EMBL" id="RQGD01000035">
    <property type="protein sequence ID" value="TGL57206.1"/>
    <property type="molecule type" value="Genomic_DNA"/>
</dbReference>
<evidence type="ECO:0000256" key="2">
    <source>
        <dbReference type="ARBA" id="ARBA00010944"/>
    </source>
</evidence>
<dbReference type="Pfam" id="PF04321">
    <property type="entry name" value="RmlD_sub_bind"/>
    <property type="match status" value="1"/>
</dbReference>
<feature type="domain" description="RmlD-like substrate binding" evidence="7">
    <location>
        <begin position="1"/>
        <end position="279"/>
    </location>
</feature>
<keyword evidence="6" id="KW-0521">NADP</keyword>
<evidence type="ECO:0000256" key="6">
    <source>
        <dbReference type="RuleBase" id="RU364082"/>
    </source>
</evidence>
<evidence type="ECO:0000256" key="4">
    <source>
        <dbReference type="ARBA" id="ARBA00017099"/>
    </source>
</evidence>
<dbReference type="SUPFAM" id="SSF51735">
    <property type="entry name" value="NAD(P)-binding Rossmann-fold domains"/>
    <property type="match status" value="1"/>
</dbReference>
<comment type="similarity">
    <text evidence="2 6">Belongs to the dTDP-4-dehydrorhamnose reductase family.</text>
</comment>
<dbReference type="GO" id="GO:0005829">
    <property type="term" value="C:cytosol"/>
    <property type="evidence" value="ECO:0007669"/>
    <property type="project" value="TreeGrafter"/>
</dbReference>
<proteinExistence type="inferred from homology"/>
<protein>
    <recommendedName>
        <fullName evidence="4 6">dTDP-4-dehydrorhamnose reductase</fullName>
        <ecNumber evidence="3 6">1.1.1.133</ecNumber>
    </recommendedName>
</protein>
<comment type="function">
    <text evidence="6">Catalyzes the reduction of dTDP-6-deoxy-L-lyxo-4-hexulose to yield dTDP-L-rhamnose.</text>
</comment>
<comment type="catalytic activity">
    <reaction evidence="5">
        <text>dTDP-beta-L-rhamnose + NADP(+) = dTDP-4-dehydro-beta-L-rhamnose + NADPH + H(+)</text>
        <dbReference type="Rhea" id="RHEA:21796"/>
        <dbReference type="ChEBI" id="CHEBI:15378"/>
        <dbReference type="ChEBI" id="CHEBI:57510"/>
        <dbReference type="ChEBI" id="CHEBI:57783"/>
        <dbReference type="ChEBI" id="CHEBI:58349"/>
        <dbReference type="ChEBI" id="CHEBI:62830"/>
        <dbReference type="EC" id="1.1.1.133"/>
    </reaction>
</comment>
<reference evidence="8" key="1">
    <citation type="journal article" date="2019" name="PLoS Negl. Trop. Dis.">
        <title>Revisiting the worldwide diversity of Leptospira species in the environment.</title>
        <authorList>
            <person name="Vincent A.T."/>
            <person name="Schiettekatte O."/>
            <person name="Bourhy P."/>
            <person name="Veyrier F.J."/>
            <person name="Picardeau M."/>
        </authorList>
    </citation>
    <scope>NUCLEOTIDE SEQUENCE [LARGE SCALE GENOMIC DNA]</scope>
    <source>
        <strain evidence="8">201702476</strain>
    </source>
</reference>
<accession>A0A4V6QM36</accession>
<dbReference type="CDD" id="cd05254">
    <property type="entry name" value="dTDP_HR_like_SDR_e"/>
    <property type="match status" value="1"/>
</dbReference>
<comment type="caution">
    <text evidence="8">The sequence shown here is derived from an EMBL/GenBank/DDBJ whole genome shotgun (WGS) entry which is preliminary data.</text>
</comment>
<dbReference type="GO" id="GO:0008831">
    <property type="term" value="F:dTDP-4-dehydrorhamnose reductase activity"/>
    <property type="evidence" value="ECO:0007669"/>
    <property type="project" value="UniProtKB-EC"/>
</dbReference>
<gene>
    <name evidence="8" type="ORF">EHQ58_12940</name>
</gene>
<dbReference type="InterPro" id="IPR005913">
    <property type="entry name" value="dTDP_dehydrorham_reduct"/>
</dbReference>
<evidence type="ECO:0000256" key="5">
    <source>
        <dbReference type="ARBA" id="ARBA00048200"/>
    </source>
</evidence>
<keyword evidence="9" id="KW-1185">Reference proteome</keyword>
<evidence type="ECO:0000313" key="9">
    <source>
        <dbReference type="Proteomes" id="UP000297693"/>
    </source>
</evidence>
<dbReference type="UniPathway" id="UPA00124"/>
<dbReference type="EC" id="1.1.1.133" evidence="3 6"/>
<evidence type="ECO:0000256" key="1">
    <source>
        <dbReference type="ARBA" id="ARBA00004781"/>
    </source>
</evidence>
<sequence length="290" mass="32537">MKVLVLGGSGMFGNGLVEHLCSEFEVAFTVRSSNPFKNIKATCFEYVDAFDLTSITRSILQFKPQIVINAIGVVKQKKEIQPTTSIYLNSEFPFHLSSLCELANCKLILLSTDCVFSGNKGNYSEEDIPDAIDVYGRSKVLGEHYDRANVLTIRTSTIGFELGNNKGLLEWFLSQSGTISGFAGAIYSGFPMYEFVNILTLLFKQHASLDGLFHISSEPISKFQMLTILKDNLKLKDLNIVPDHIFRCDRSLDSKKFRELTGYVPPSWNKMLETLADQIKNRKGRELGSF</sequence>
<dbReference type="AlphaFoldDB" id="A0A4V6QM36"/>
<dbReference type="InterPro" id="IPR029903">
    <property type="entry name" value="RmlD-like-bd"/>
</dbReference>
<evidence type="ECO:0000256" key="3">
    <source>
        <dbReference type="ARBA" id="ARBA00012929"/>
    </source>
</evidence>
<dbReference type="RefSeq" id="WP_135624330.1">
    <property type="nucleotide sequence ID" value="NZ_RQGD01000035.1"/>
</dbReference>
<name>A0A4V6QM36_9LEPT</name>
<dbReference type="PANTHER" id="PTHR10491:SF4">
    <property type="entry name" value="METHIONINE ADENOSYLTRANSFERASE 2 SUBUNIT BETA"/>
    <property type="match status" value="1"/>
</dbReference>
<comment type="pathway">
    <text evidence="1 6">Carbohydrate biosynthesis; dTDP-L-rhamnose biosynthesis.</text>
</comment>
<organism evidence="8 9">
    <name type="scientific">Leptospira ognonensis</name>
    <dbReference type="NCBI Taxonomy" id="2484945"/>
    <lineage>
        <taxon>Bacteria</taxon>
        <taxon>Pseudomonadati</taxon>
        <taxon>Spirochaetota</taxon>
        <taxon>Spirochaetia</taxon>
        <taxon>Leptospirales</taxon>
        <taxon>Leptospiraceae</taxon>
        <taxon>Leptospira</taxon>
    </lineage>
</organism>
<keyword evidence="6" id="KW-0560">Oxidoreductase</keyword>
<dbReference type="InterPro" id="IPR036291">
    <property type="entry name" value="NAD(P)-bd_dom_sf"/>
</dbReference>
<dbReference type="PANTHER" id="PTHR10491">
    <property type="entry name" value="DTDP-4-DEHYDRORHAMNOSE REDUCTASE"/>
    <property type="match status" value="1"/>
</dbReference>
<dbReference type="OrthoDB" id="9803892at2"/>